<feature type="transmembrane region" description="Helical" evidence="6">
    <location>
        <begin position="264"/>
        <end position="287"/>
    </location>
</feature>
<comment type="similarity">
    <text evidence="2">Belongs to the YIP1 family.</text>
</comment>
<dbReference type="GO" id="GO:0016020">
    <property type="term" value="C:membrane"/>
    <property type="evidence" value="ECO:0007669"/>
    <property type="project" value="UniProtKB-SubCell"/>
</dbReference>
<dbReference type="GO" id="GO:0031267">
    <property type="term" value="F:small GTPase binding"/>
    <property type="evidence" value="ECO:0007669"/>
    <property type="project" value="InterPro"/>
</dbReference>
<organism evidence="8">
    <name type="scientific">Evadne anonyx</name>
    <dbReference type="NCBI Taxonomy" id="141404"/>
    <lineage>
        <taxon>Eukaryota</taxon>
        <taxon>Metazoa</taxon>
        <taxon>Ecdysozoa</taxon>
        <taxon>Arthropoda</taxon>
        <taxon>Crustacea</taxon>
        <taxon>Branchiopoda</taxon>
        <taxon>Diplostraca</taxon>
        <taxon>Cladocera</taxon>
        <taxon>Onychopoda</taxon>
        <taxon>Podonidae</taxon>
        <taxon>Evadne</taxon>
    </lineage>
</organism>
<feature type="transmembrane region" description="Helical" evidence="6">
    <location>
        <begin position="299"/>
        <end position="320"/>
    </location>
</feature>
<dbReference type="PANTHER" id="PTHR12822:SF2">
    <property type="entry name" value="PROTEIN YIPF"/>
    <property type="match status" value="1"/>
</dbReference>
<keyword evidence="3 6" id="KW-0812">Transmembrane</keyword>
<feature type="transmembrane region" description="Helical" evidence="6">
    <location>
        <begin position="223"/>
        <end position="244"/>
    </location>
</feature>
<dbReference type="EMBL" id="OC986113">
    <property type="protein sequence ID" value="CAG4642768.1"/>
    <property type="molecule type" value="Genomic_DNA"/>
</dbReference>
<comment type="subcellular location">
    <subcellularLocation>
        <location evidence="1">Membrane</location>
        <topology evidence="1">Multi-pass membrane protein</topology>
    </subcellularLocation>
</comment>
<keyword evidence="4 6" id="KW-1133">Transmembrane helix</keyword>
<gene>
    <name evidence="8" type="primary">EOG090X0CJ3</name>
</gene>
<dbReference type="PANTHER" id="PTHR12822">
    <property type="entry name" value="PROTEIN YIPF"/>
    <property type="match status" value="1"/>
</dbReference>
<feature type="domain" description="Yip1" evidence="7">
    <location>
        <begin position="204"/>
        <end position="374"/>
    </location>
</feature>
<sequence>MNSLKLQGLDFDGLDSFDNWQETQVPKTAPISRNQYNASTKEWPCSFHEDKTIEKLIGRKWFSNEQLEAQLRFFNLCSNISFHPEDFLWNSNQNIELSERLFDSPEEIEVSTSACIGPIGVVIIDSLDNKVIAAAALNKSCYPLRHSVMAAIDLVAQTQGGGSWESKEANGSSENNYSMLSWGYYQRYFDVDTPQVKERLIWSFIPRPAKDTLTNFIRPSPDLYGPFWVCVTLIFCIAIMGNVADYLNSGGEGQHWRYDFRKVSISATSIFCYALLLPLLLWVFLWWRKSKGDQLTIGIIEIICLYGYSLAIYIPISVLWTIPFPFIQWTLVIVGATLSGSVLVLALWGPLSSIPKGLVLSLLAAVLFCHFLLAAGLQLYFFRYSQEVIIQPAVVTSTLNPTLKVEHFETTLKALSLIREDHSTVEQNFNSTTTSAPTETPKMLQPISQAFVVAMKSG</sequence>
<feature type="transmembrane region" description="Helical" evidence="6">
    <location>
        <begin position="326"/>
        <end position="348"/>
    </location>
</feature>
<evidence type="ECO:0000256" key="2">
    <source>
        <dbReference type="ARBA" id="ARBA00010596"/>
    </source>
</evidence>
<dbReference type="AlphaFoldDB" id="A0A9N6WXR3"/>
<feature type="transmembrane region" description="Helical" evidence="6">
    <location>
        <begin position="360"/>
        <end position="382"/>
    </location>
</feature>
<dbReference type="GO" id="GO:0005794">
    <property type="term" value="C:Golgi apparatus"/>
    <property type="evidence" value="ECO:0007669"/>
    <property type="project" value="InterPro"/>
</dbReference>
<accession>A0A9N6WXR3</accession>
<evidence type="ECO:0000256" key="1">
    <source>
        <dbReference type="ARBA" id="ARBA00004141"/>
    </source>
</evidence>
<name>A0A9N6WXR3_9CRUS</name>
<evidence type="ECO:0000256" key="3">
    <source>
        <dbReference type="ARBA" id="ARBA00022692"/>
    </source>
</evidence>
<evidence type="ECO:0000313" key="8">
    <source>
        <dbReference type="EMBL" id="CAG4642768.1"/>
    </source>
</evidence>
<evidence type="ECO:0000256" key="4">
    <source>
        <dbReference type="ARBA" id="ARBA00022989"/>
    </source>
</evidence>
<evidence type="ECO:0000256" key="5">
    <source>
        <dbReference type="ARBA" id="ARBA00023136"/>
    </source>
</evidence>
<keyword evidence="5 6" id="KW-0472">Membrane</keyword>
<evidence type="ECO:0000256" key="6">
    <source>
        <dbReference type="SAM" id="Phobius"/>
    </source>
</evidence>
<dbReference type="InterPro" id="IPR006977">
    <property type="entry name" value="Yip1_dom"/>
</dbReference>
<dbReference type="GO" id="GO:0016192">
    <property type="term" value="P:vesicle-mediated transport"/>
    <property type="evidence" value="ECO:0007669"/>
    <property type="project" value="InterPro"/>
</dbReference>
<dbReference type="InterPro" id="IPR039765">
    <property type="entry name" value="Yip5/YIPF1/YIPF2"/>
</dbReference>
<protein>
    <submittedName>
        <fullName evidence="8">EOG090X0CJ3</fullName>
    </submittedName>
</protein>
<evidence type="ECO:0000259" key="7">
    <source>
        <dbReference type="Pfam" id="PF04893"/>
    </source>
</evidence>
<dbReference type="Pfam" id="PF04893">
    <property type="entry name" value="Yip1"/>
    <property type="match status" value="1"/>
</dbReference>
<reference evidence="8" key="1">
    <citation type="submission" date="2021-04" db="EMBL/GenBank/DDBJ databases">
        <authorList>
            <person name="Cornetti L."/>
        </authorList>
    </citation>
    <scope>NUCLEOTIDE SEQUENCE</scope>
</reference>
<proteinExistence type="inferred from homology"/>